<feature type="binding site" evidence="7">
    <location>
        <position position="322"/>
    </location>
    <ligand>
        <name>substrate</name>
    </ligand>
</feature>
<feature type="domain" description="Dihydroorotase catalytic" evidence="9">
    <location>
        <begin position="49"/>
        <end position="232"/>
    </location>
</feature>
<dbReference type="InterPro" id="IPR011059">
    <property type="entry name" value="Metal-dep_hydrolase_composite"/>
</dbReference>
<dbReference type="InterPro" id="IPR002195">
    <property type="entry name" value="Dihydroorotase_CS"/>
</dbReference>
<gene>
    <name evidence="7" type="primary">pyrC</name>
    <name evidence="10" type="ORF">ENP47_03490</name>
</gene>
<feature type="binding site" evidence="7">
    <location>
        <position position="92"/>
    </location>
    <ligand>
        <name>substrate</name>
    </ligand>
</feature>
<comment type="cofactor">
    <cofactor evidence="7">
        <name>Zn(2+)</name>
        <dbReference type="ChEBI" id="CHEBI:29105"/>
    </cofactor>
    <text evidence="7">Binds 2 Zn(2+) ions per subunit.</text>
</comment>
<accession>A0A7C1WZS0</accession>
<sequence>MLRGGHVIDPTQGLDERVDVLVRDGKVVAIEPRLPIPDDARVMDVQGLIVAPAFVDVHVHLRDPGFPEKETLETGAAAAAAGGFATICCMPNTDPPLDTPERVRDIVERARELPVRVYPIGAISRGRRGEELADLVGMAEAGAVGFSDDGDSTRSARVLRAALETSRTLGRPIMVHCEEWTLAAGGVVHEGPVAQRLGLPGIPAAAEEIVLLRDLELARLTGGWLHVLHLTTARGLAMVRRAKRDGVRVTVEVTPHHLLLTDEWVAGVRRFAGEEEAQRAGPCPDPNAKVNPPLRPEGDALALRAGLRDGTIDLIATDHAPHHQQDKPSDLRRAAFGMVGLELALPLLLRLVRAGSLTLRELIEFLSCQPARLFGLPGGTLRPGSPADVVVFDPEIPWQVTRESLHSRSANTPLLGLTLHGRALLTIVGGKVVYVDTHFADRCTRLGGRPDLSGHPVRGAPQR</sequence>
<keyword evidence="5 7" id="KW-0862">Zinc</keyword>
<dbReference type="PANTHER" id="PTHR43668">
    <property type="entry name" value="ALLANTOINASE"/>
    <property type="match status" value="1"/>
</dbReference>
<feature type="binding site" evidence="7">
    <location>
        <position position="149"/>
    </location>
    <ligand>
        <name>Zn(2+)</name>
        <dbReference type="ChEBI" id="CHEBI:29105"/>
        <label>1</label>
    </ligand>
</feature>
<dbReference type="Gene3D" id="2.30.40.10">
    <property type="entry name" value="Urease, subunit C, domain 1"/>
    <property type="match status" value="1"/>
</dbReference>
<dbReference type="InterPro" id="IPR013108">
    <property type="entry name" value="Amidohydro_3"/>
</dbReference>
<dbReference type="PROSITE" id="PS00482">
    <property type="entry name" value="DIHYDROOROTASE_1"/>
    <property type="match status" value="1"/>
</dbReference>
<dbReference type="UniPathway" id="UPA00070">
    <property type="reaction ID" value="UER00117"/>
</dbReference>
<dbReference type="Pfam" id="PF07969">
    <property type="entry name" value="Amidohydro_3"/>
    <property type="match status" value="1"/>
</dbReference>
<feature type="active site" evidence="7">
    <location>
        <position position="318"/>
    </location>
</feature>
<dbReference type="PANTHER" id="PTHR43668:SF2">
    <property type="entry name" value="ALLANTOINASE"/>
    <property type="match status" value="1"/>
</dbReference>
<dbReference type="Pfam" id="PF12890">
    <property type="entry name" value="DHOase"/>
    <property type="match status" value="1"/>
</dbReference>
<dbReference type="InterPro" id="IPR050138">
    <property type="entry name" value="DHOase/Allantoinase_Hydrolase"/>
</dbReference>
<dbReference type="PROSITE" id="PS00483">
    <property type="entry name" value="DIHYDROOROTASE_2"/>
    <property type="match status" value="1"/>
</dbReference>
<feature type="domain" description="Amidohydrolase 3" evidence="8">
    <location>
        <begin position="353"/>
        <end position="434"/>
    </location>
</feature>
<evidence type="ECO:0000256" key="6">
    <source>
        <dbReference type="ARBA" id="ARBA00022975"/>
    </source>
</evidence>
<dbReference type="InterPro" id="IPR024403">
    <property type="entry name" value="DHOase_cat"/>
</dbReference>
<comment type="similarity">
    <text evidence="2 7">Belongs to the metallo-dependent hydrolases superfamily. DHOase family. Class I DHOase subfamily.</text>
</comment>
<dbReference type="HAMAP" id="MF_00220_B">
    <property type="entry name" value="PyrC_classI_B"/>
    <property type="match status" value="1"/>
</dbReference>
<feature type="binding site" evidence="7">
    <location>
        <position position="318"/>
    </location>
    <ligand>
        <name>Zn(2+)</name>
        <dbReference type="ChEBI" id="CHEBI:29105"/>
        <label>1</label>
    </ligand>
</feature>
<keyword evidence="6 7" id="KW-0665">Pyrimidine biosynthesis</keyword>
<dbReference type="GO" id="GO:0005737">
    <property type="term" value="C:cytoplasm"/>
    <property type="evidence" value="ECO:0007669"/>
    <property type="project" value="TreeGrafter"/>
</dbReference>
<dbReference type="EC" id="3.5.2.3" evidence="7"/>
<feature type="binding site" evidence="7">
    <location>
        <begin position="60"/>
        <end position="62"/>
    </location>
    <ligand>
        <name>substrate</name>
    </ligand>
</feature>
<comment type="caution">
    <text evidence="10">The sequence shown here is derived from an EMBL/GenBank/DDBJ whole genome shotgun (WGS) entry which is preliminary data.</text>
</comment>
<dbReference type="GO" id="GO:0044205">
    <property type="term" value="P:'de novo' UMP biosynthetic process"/>
    <property type="evidence" value="ECO:0007669"/>
    <property type="project" value="UniProtKB-UniRule"/>
</dbReference>
<evidence type="ECO:0000256" key="5">
    <source>
        <dbReference type="ARBA" id="ARBA00022833"/>
    </source>
</evidence>
<comment type="pathway">
    <text evidence="7">Pyrimidine metabolism; UMP biosynthesis via de novo pathway; (S)-dihydroorotate from bicarbonate: step 3/3.</text>
</comment>
<comment type="function">
    <text evidence="1 7">Catalyzes the reversible cyclization of carbamoyl aspartate to dihydroorotate.</text>
</comment>
<dbReference type="SUPFAM" id="SSF51338">
    <property type="entry name" value="Composite domain of metallo-dependent hydrolases"/>
    <property type="match status" value="1"/>
</dbReference>
<dbReference type="GO" id="GO:0006145">
    <property type="term" value="P:purine nucleobase catabolic process"/>
    <property type="evidence" value="ECO:0007669"/>
    <property type="project" value="TreeGrafter"/>
</dbReference>
<dbReference type="AlphaFoldDB" id="A0A7C1WZS0"/>
<feature type="binding site" evidence="7">
    <location>
        <position position="60"/>
    </location>
    <ligand>
        <name>Zn(2+)</name>
        <dbReference type="ChEBI" id="CHEBI:29105"/>
        <label>1</label>
    </ligand>
</feature>
<feature type="binding site" evidence="7">
    <location>
        <position position="229"/>
    </location>
    <ligand>
        <name>Zn(2+)</name>
        <dbReference type="ChEBI" id="CHEBI:29105"/>
        <label>2</label>
    </ligand>
</feature>
<dbReference type="GO" id="GO:0008270">
    <property type="term" value="F:zinc ion binding"/>
    <property type="evidence" value="ECO:0007669"/>
    <property type="project" value="UniProtKB-UniRule"/>
</dbReference>
<protein>
    <recommendedName>
        <fullName evidence="7">Dihydroorotase</fullName>
        <shortName evidence="7">DHOase</shortName>
        <ecNumber evidence="7">3.5.2.3</ecNumber>
    </recommendedName>
</protein>
<dbReference type="GO" id="GO:0004038">
    <property type="term" value="F:allantoinase activity"/>
    <property type="evidence" value="ECO:0007669"/>
    <property type="project" value="TreeGrafter"/>
</dbReference>
<dbReference type="GO" id="GO:0004151">
    <property type="term" value="F:dihydroorotase activity"/>
    <property type="evidence" value="ECO:0007669"/>
    <property type="project" value="UniProtKB-UniRule"/>
</dbReference>
<evidence type="ECO:0000256" key="1">
    <source>
        <dbReference type="ARBA" id="ARBA00002368"/>
    </source>
</evidence>
<keyword evidence="3 7" id="KW-0479">Metal-binding</keyword>
<feature type="binding site" evidence="7">
    <location>
        <position position="149"/>
    </location>
    <ligand>
        <name>Zn(2+)</name>
        <dbReference type="ChEBI" id="CHEBI:29105"/>
        <label>2</label>
    </ligand>
</feature>
<comment type="catalytic activity">
    <reaction evidence="7">
        <text>(S)-dihydroorotate + H2O = N-carbamoyl-L-aspartate + H(+)</text>
        <dbReference type="Rhea" id="RHEA:24296"/>
        <dbReference type="ChEBI" id="CHEBI:15377"/>
        <dbReference type="ChEBI" id="CHEBI:15378"/>
        <dbReference type="ChEBI" id="CHEBI:30864"/>
        <dbReference type="ChEBI" id="CHEBI:32814"/>
        <dbReference type="EC" id="3.5.2.3"/>
    </reaction>
</comment>
<evidence type="ECO:0000256" key="4">
    <source>
        <dbReference type="ARBA" id="ARBA00022801"/>
    </source>
</evidence>
<evidence type="ECO:0000256" key="2">
    <source>
        <dbReference type="ARBA" id="ARBA00010286"/>
    </source>
</evidence>
<evidence type="ECO:0000259" key="8">
    <source>
        <dbReference type="Pfam" id="PF07969"/>
    </source>
</evidence>
<evidence type="ECO:0000256" key="7">
    <source>
        <dbReference type="HAMAP-Rule" id="MF_00220"/>
    </source>
</evidence>
<dbReference type="InterPro" id="IPR004722">
    <property type="entry name" value="DHOase"/>
</dbReference>
<name>A0A7C1WZS0_THERO</name>
<dbReference type="EMBL" id="DSJL01000007">
    <property type="protein sequence ID" value="HEF64656.1"/>
    <property type="molecule type" value="Genomic_DNA"/>
</dbReference>
<feature type="binding site" evidence="7">
    <location>
        <position position="291"/>
    </location>
    <ligand>
        <name>substrate</name>
    </ligand>
</feature>
<evidence type="ECO:0000256" key="3">
    <source>
        <dbReference type="ARBA" id="ARBA00022723"/>
    </source>
</evidence>
<proteinExistence type="inferred from homology"/>
<evidence type="ECO:0000313" key="10">
    <source>
        <dbReference type="EMBL" id="HEF64656.1"/>
    </source>
</evidence>
<dbReference type="Gene3D" id="3.20.20.140">
    <property type="entry name" value="Metal-dependent hydrolases"/>
    <property type="match status" value="1"/>
</dbReference>
<keyword evidence="4 7" id="KW-0378">Hydrolase</keyword>
<feature type="binding site" evidence="7">
    <location>
        <begin position="336"/>
        <end position="337"/>
    </location>
    <ligand>
        <name>substrate</name>
    </ligand>
</feature>
<dbReference type="CDD" id="cd01317">
    <property type="entry name" value="DHOase_IIa"/>
    <property type="match status" value="1"/>
</dbReference>
<dbReference type="SUPFAM" id="SSF51556">
    <property type="entry name" value="Metallo-dependent hydrolases"/>
    <property type="match status" value="1"/>
</dbReference>
<reference evidence="10" key="1">
    <citation type="journal article" date="2020" name="mSystems">
        <title>Genome- and Community-Level Interaction Insights into Carbon Utilization and Element Cycling Functions of Hydrothermarchaeota in Hydrothermal Sediment.</title>
        <authorList>
            <person name="Zhou Z."/>
            <person name="Liu Y."/>
            <person name="Xu W."/>
            <person name="Pan J."/>
            <person name="Luo Z.H."/>
            <person name="Li M."/>
        </authorList>
    </citation>
    <scope>NUCLEOTIDE SEQUENCE [LARGE SCALE GENOMIC DNA]</scope>
    <source>
        <strain evidence="10">SpSt-222</strain>
    </source>
</reference>
<feature type="binding site" evidence="7">
    <location>
        <position position="176"/>
    </location>
    <ligand>
        <name>Zn(2+)</name>
        <dbReference type="ChEBI" id="CHEBI:29105"/>
        <label>2</label>
    </ligand>
</feature>
<dbReference type="NCBIfam" id="TIGR00857">
    <property type="entry name" value="pyrC_multi"/>
    <property type="match status" value="1"/>
</dbReference>
<organism evidence="10">
    <name type="scientific">Thermomicrobium roseum</name>
    <dbReference type="NCBI Taxonomy" id="500"/>
    <lineage>
        <taxon>Bacteria</taxon>
        <taxon>Pseudomonadati</taxon>
        <taxon>Thermomicrobiota</taxon>
        <taxon>Thermomicrobia</taxon>
        <taxon>Thermomicrobiales</taxon>
        <taxon>Thermomicrobiaceae</taxon>
        <taxon>Thermomicrobium</taxon>
    </lineage>
</organism>
<feature type="binding site" evidence="7">
    <location>
        <position position="58"/>
    </location>
    <ligand>
        <name>Zn(2+)</name>
        <dbReference type="ChEBI" id="CHEBI:29105"/>
        <label>1</label>
    </ligand>
</feature>
<evidence type="ECO:0000259" key="9">
    <source>
        <dbReference type="Pfam" id="PF12890"/>
    </source>
</evidence>
<dbReference type="InterPro" id="IPR032466">
    <property type="entry name" value="Metal_Hydrolase"/>
</dbReference>